<gene>
    <name evidence="5" type="ORF">OSTQU699_LOCUS10347</name>
</gene>
<dbReference type="InterPro" id="IPR000504">
    <property type="entry name" value="RRM_dom"/>
</dbReference>
<dbReference type="InterPro" id="IPR035979">
    <property type="entry name" value="RBD_domain_sf"/>
</dbReference>
<comment type="caution">
    <text evidence="5">The sequence shown here is derived from an EMBL/GenBank/DDBJ whole genome shotgun (WGS) entry which is preliminary data.</text>
</comment>
<dbReference type="PROSITE" id="PS50102">
    <property type="entry name" value="RRM"/>
    <property type="match status" value="2"/>
</dbReference>
<proteinExistence type="predicted"/>
<evidence type="ECO:0000313" key="5">
    <source>
        <dbReference type="EMBL" id="CAD7704992.1"/>
    </source>
</evidence>
<keyword evidence="1" id="KW-0677">Repeat</keyword>
<dbReference type="GO" id="GO:0003723">
    <property type="term" value="F:RNA binding"/>
    <property type="evidence" value="ECO:0007669"/>
    <property type="project" value="UniProtKB-UniRule"/>
</dbReference>
<dbReference type="Pfam" id="PF00076">
    <property type="entry name" value="RRM_1"/>
    <property type="match status" value="1"/>
</dbReference>
<reference evidence="5" key="1">
    <citation type="submission" date="2020-12" db="EMBL/GenBank/DDBJ databases">
        <authorList>
            <person name="Iha C."/>
        </authorList>
    </citation>
    <scope>NUCLEOTIDE SEQUENCE</scope>
</reference>
<evidence type="ECO:0000256" key="2">
    <source>
        <dbReference type="ARBA" id="ARBA00022884"/>
    </source>
</evidence>
<evidence type="ECO:0000256" key="3">
    <source>
        <dbReference type="PROSITE-ProRule" id="PRU00176"/>
    </source>
</evidence>
<dbReference type="OrthoDB" id="10064100at2759"/>
<dbReference type="Proteomes" id="UP000708148">
    <property type="component" value="Unassembled WGS sequence"/>
</dbReference>
<evidence type="ECO:0000259" key="4">
    <source>
        <dbReference type="PROSITE" id="PS50102"/>
    </source>
</evidence>
<dbReference type="AlphaFoldDB" id="A0A8S1JD91"/>
<protein>
    <recommendedName>
        <fullName evidence="4">RRM domain-containing protein</fullName>
    </recommendedName>
</protein>
<evidence type="ECO:0000256" key="1">
    <source>
        <dbReference type="ARBA" id="ARBA00022737"/>
    </source>
</evidence>
<feature type="domain" description="RRM" evidence="4">
    <location>
        <begin position="110"/>
        <end position="185"/>
    </location>
</feature>
<name>A0A8S1JD91_9CHLO</name>
<keyword evidence="6" id="KW-1185">Reference proteome</keyword>
<dbReference type="InterPro" id="IPR012677">
    <property type="entry name" value="Nucleotide-bd_a/b_plait_sf"/>
</dbReference>
<dbReference type="SUPFAM" id="SSF54928">
    <property type="entry name" value="RNA-binding domain, RBD"/>
    <property type="match status" value="2"/>
</dbReference>
<evidence type="ECO:0000313" key="6">
    <source>
        <dbReference type="Proteomes" id="UP000708148"/>
    </source>
</evidence>
<dbReference type="SMART" id="SM00360">
    <property type="entry name" value="RRM"/>
    <property type="match status" value="2"/>
</dbReference>
<feature type="domain" description="RRM" evidence="4">
    <location>
        <begin position="14"/>
        <end position="95"/>
    </location>
</feature>
<dbReference type="Gene3D" id="3.30.70.330">
    <property type="match status" value="2"/>
</dbReference>
<dbReference type="PANTHER" id="PTHR24012">
    <property type="entry name" value="RNA BINDING PROTEIN"/>
    <property type="match status" value="1"/>
</dbReference>
<dbReference type="EMBL" id="CAJHUC010002996">
    <property type="protein sequence ID" value="CAD7704992.1"/>
    <property type="molecule type" value="Genomic_DNA"/>
</dbReference>
<sequence>MNKLQSMEDLLNRKSLFVRDIDPSIPKFDVKSDLTPVCPKDVGLVCVPVDPNTQATLGYAYLNFKTSPDAKEALRAYRFQLKVGGKPVGINYSVSNKDRQKIMGPWGYRLSIIVKNLSSEATERMLFNKFEAYGEVFRCRVGTADYGATYGLVQYIEERSVIRAVKEAHKAAWLSSVIEVERHEKAGMVYQSRLPPTMPRAEPRPQLRYASVRCRPCACVCMWMWCKPQSHVFRSACVLALCECSVVEG</sequence>
<accession>A0A8S1JD91</accession>
<organism evidence="5 6">
    <name type="scientific">Ostreobium quekettii</name>
    <dbReference type="NCBI Taxonomy" id="121088"/>
    <lineage>
        <taxon>Eukaryota</taxon>
        <taxon>Viridiplantae</taxon>
        <taxon>Chlorophyta</taxon>
        <taxon>core chlorophytes</taxon>
        <taxon>Ulvophyceae</taxon>
        <taxon>TCBD clade</taxon>
        <taxon>Bryopsidales</taxon>
        <taxon>Ostreobineae</taxon>
        <taxon>Ostreobiaceae</taxon>
        <taxon>Ostreobium</taxon>
    </lineage>
</organism>
<keyword evidence="2 3" id="KW-0694">RNA-binding</keyword>
<dbReference type="CDD" id="cd00590">
    <property type="entry name" value="RRM_SF"/>
    <property type="match status" value="1"/>
</dbReference>